<dbReference type="InterPro" id="IPR041246">
    <property type="entry name" value="Bact_MG10"/>
</dbReference>
<feature type="chain" id="PRO_5020268304" description="Alpha-2-macroglobulin domain-containing protein" evidence="3">
    <location>
        <begin position="22"/>
        <end position="2006"/>
    </location>
</feature>
<dbReference type="OrthoDB" id="9767116at2"/>
<organism evidence="5 6">
    <name type="scientific">Oleiharenicola lentus</name>
    <dbReference type="NCBI Taxonomy" id="2508720"/>
    <lineage>
        <taxon>Bacteria</taxon>
        <taxon>Pseudomonadati</taxon>
        <taxon>Verrucomicrobiota</taxon>
        <taxon>Opitutia</taxon>
        <taxon>Opitutales</taxon>
        <taxon>Opitutaceae</taxon>
        <taxon>Oleiharenicola</taxon>
    </lineage>
</organism>
<dbReference type="Pfam" id="PF00207">
    <property type="entry name" value="A2M"/>
    <property type="match status" value="1"/>
</dbReference>
<gene>
    <name evidence="5" type="ORF">ESB00_13595</name>
</gene>
<dbReference type="RefSeq" id="WP_129048219.1">
    <property type="nucleotide sequence ID" value="NZ_SDHX01000001.1"/>
</dbReference>
<reference evidence="5 6" key="1">
    <citation type="submission" date="2019-01" db="EMBL/GenBank/DDBJ databases">
        <title>Lacunisphaera sp. strain TWA-58.</title>
        <authorList>
            <person name="Chen W.-M."/>
        </authorList>
    </citation>
    <scope>NUCLEOTIDE SEQUENCE [LARGE SCALE GENOMIC DNA]</scope>
    <source>
        <strain evidence="5 6">TWA-58</strain>
    </source>
</reference>
<dbReference type="Proteomes" id="UP000290218">
    <property type="component" value="Unassembled WGS sequence"/>
</dbReference>
<evidence type="ECO:0000313" key="6">
    <source>
        <dbReference type="Proteomes" id="UP000290218"/>
    </source>
</evidence>
<dbReference type="EMBL" id="SDHX01000001">
    <property type="protein sequence ID" value="RXK56854.1"/>
    <property type="molecule type" value="Genomic_DNA"/>
</dbReference>
<dbReference type="InterPro" id="IPR008969">
    <property type="entry name" value="CarboxyPept-like_regulatory"/>
</dbReference>
<dbReference type="PANTHER" id="PTHR40094:SF1">
    <property type="entry name" value="UBIQUITIN DOMAIN-CONTAINING PROTEIN"/>
    <property type="match status" value="1"/>
</dbReference>
<dbReference type="PROSITE" id="PS51257">
    <property type="entry name" value="PROKAR_LIPOPROTEIN"/>
    <property type="match status" value="1"/>
</dbReference>
<dbReference type="SMART" id="SM01360">
    <property type="entry name" value="A2M"/>
    <property type="match status" value="1"/>
</dbReference>
<proteinExistence type="inferred from homology"/>
<comment type="similarity">
    <text evidence="1">Belongs to the protease inhibitor I39 (alpha-2-macroglobulin) family. Bacterial alpha-2-macroglobulin subfamily.</text>
</comment>
<evidence type="ECO:0000256" key="1">
    <source>
        <dbReference type="ARBA" id="ARBA00010556"/>
    </source>
</evidence>
<protein>
    <recommendedName>
        <fullName evidence="4">Alpha-2-macroglobulin domain-containing protein</fullName>
    </recommendedName>
</protein>
<feature type="region of interest" description="Disordered" evidence="2">
    <location>
        <begin position="869"/>
        <end position="889"/>
    </location>
</feature>
<dbReference type="PANTHER" id="PTHR40094">
    <property type="entry name" value="ALPHA-2-MACROGLOBULIN HOMOLOG"/>
    <property type="match status" value="1"/>
</dbReference>
<dbReference type="InterPro" id="IPR001599">
    <property type="entry name" value="Macroglobln_a2"/>
</dbReference>
<evidence type="ECO:0000256" key="3">
    <source>
        <dbReference type="SAM" id="SignalP"/>
    </source>
</evidence>
<dbReference type="GO" id="GO:0004866">
    <property type="term" value="F:endopeptidase inhibitor activity"/>
    <property type="evidence" value="ECO:0007669"/>
    <property type="project" value="InterPro"/>
</dbReference>
<evidence type="ECO:0000259" key="4">
    <source>
        <dbReference type="SMART" id="SM01360"/>
    </source>
</evidence>
<name>A0A4Q1CCK0_9BACT</name>
<feature type="compositionally biased region" description="Basic and acidic residues" evidence="2">
    <location>
        <begin position="873"/>
        <end position="889"/>
    </location>
</feature>
<feature type="domain" description="Alpha-2-macroglobulin" evidence="4">
    <location>
        <begin position="1248"/>
        <end position="1338"/>
    </location>
</feature>
<dbReference type="Pfam" id="PF17973">
    <property type="entry name" value="bMG10"/>
    <property type="match status" value="1"/>
</dbReference>
<evidence type="ECO:0000313" key="5">
    <source>
        <dbReference type="EMBL" id="RXK56854.1"/>
    </source>
</evidence>
<dbReference type="Gene3D" id="1.50.10.20">
    <property type="match status" value="1"/>
</dbReference>
<dbReference type="InterPro" id="IPR051802">
    <property type="entry name" value="YfhM-like"/>
</dbReference>
<dbReference type="Gene3D" id="2.60.40.1930">
    <property type="match status" value="1"/>
</dbReference>
<dbReference type="InterPro" id="IPR002890">
    <property type="entry name" value="MG2"/>
</dbReference>
<dbReference type="SUPFAM" id="SSF48239">
    <property type="entry name" value="Terpenoid cyclases/Protein prenyltransferases"/>
    <property type="match status" value="1"/>
</dbReference>
<keyword evidence="3" id="KW-0732">Signal</keyword>
<evidence type="ECO:0000256" key="2">
    <source>
        <dbReference type="SAM" id="MobiDB-lite"/>
    </source>
</evidence>
<feature type="signal peptide" evidence="3">
    <location>
        <begin position="1"/>
        <end position="21"/>
    </location>
</feature>
<dbReference type="SUPFAM" id="SSF49464">
    <property type="entry name" value="Carboxypeptidase regulatory domain-like"/>
    <property type="match status" value="1"/>
</dbReference>
<accession>A0A4Q1CCK0</accession>
<sequence>MKTRFSLGLALLLACVTALSAASRKAQWEKVEQARDQKLPQSAIAALEPIIAGAIADKKYAEALKAIGQKNSFERQIQGNKPEEQIAGLLAELTRTPPEMKPAVEALVARWYWIYFQRNRGRFLQRTQTAAPPGADFQTWDLARILTEIDRHYSAALADEKILKATPISAYDDLLERGNVPDAYRPTLFDFFAHEALEFYRTGEQGAIRAEDRFVIDADNPIFADTDAFIRWQPTTTDTESPALKSVRLYQKLLEFHRNDRDKSAFYDADFARLTFGRNLAVGSTKEERYQAALERFIQTTSKHEISARALNEFATRLNAAGDPTKGHELARRAIEAFPKSAGAIGCSNLIQQIEAKQAWLNTESVWSAPWPTLNVNYRNVTRVYFRAVPVSFADHLSRSHWGETPNFIQENLARTPALEWSAELPPTKDFRLRTESLPAPTTLKPGYYVIFASHDPSFGFEENQVSMARVWVSNLALVTLPDRDDGYLSGFVLKGESGEPVAGALVQAWERNREGWFKSAERILTNADGRFRFKAPRNNPRNLILVAEHEGHTLANSEPVSVSPEDTTPNRPEPETVFFTDRALYRPGQTIQFKGICIRSDPDKANYSALAGRSVTVALFDSNDKEVARSNHVANDYGSFSGSFTAPRDRVTGGMTLRVLEGPVGHSWFRVEEYKRPKFQVEIAAPTEAPKLGAPTRVTVKAAAYTGAALGGAKVKWNVMRTTQLPPWCWWWSGHSIQAIAHGTAVTEADGTFTVEFTAAPDRAVPEKNEPVFIFTIHASVTDSTGETRFANRNISVAYTALQATLLADEWQTPDKPVTFVIGTRSLDDVPQAAEGKITIHSLKQPAQVVRANPGMEGFSYHPNMVIIRPKPPGEPKVDPTKPESWETDRKVSELAFKTGSNGLTELKATLPAGIYRAELTTNDRFGKTVTARHILQVLDPAAPRYGVKIPNHLAAPKWRVEPGEEFTALWGTGYPTGRAFVELESAGKLLKSYWTDATRTQELITLPITEKLRGGLTLRVTYVRENRVYPNEQIVDVPWSNKELSLKWESFRSKLLPGQPETWTAVITGPEAERATAEMVASLYDASLDQFSSHGWRDGFGVFRREEAFGTAFLHNSLIGFNPVGGHWRLAMRPVEWRYRSFSDDLRGWNYYSDDDVIVLSPFAVSAEYDGVGYASASTLAGSRVRTELRDVGNAVTVVNSQFMMDVSANDIATPAEAPALAETADSALPPPDLSQVTARKNLNETAFFFPHLLTDENGVVKMQFTMPEALTEWKFLGFAHDSKMRSGFLTAKAVTAKDLMVEPNPPRFVREGDVIEFTVKVSNQSEKPQAGRVRLTFADAATLASADAALGNASPEQAFDVPAKQSRSYSWRIAVPDGAGFLTYKAVGATAAGSDGEEGFLPVLSRRILVTESLPLPIRGPATKEFDFKKMIESGQSDTLRHQSLTVQMVSQPAWYAVMALPYLMEFPHECSEQLFNRLYANSLARHIAGSDPKIRRIFDQWRNTPALDSPLLKNQDLKSVMIEETPWLRQATAESEARRNVGVLFDANRLDSESERILSQLAERQLSDGLWPWFPGGRPSEYISLYIVTGFARLRHLGAEVDVAPAIRALTALDAWMTKRHAEILKWDHPELYVPGSLEALYLYSRSFYLKDQPVAPAHRAAVDFFLGQSRKFWTKVGSRQSEAHLALALQRFGDRETPPAIIKSLKERSVNHEEMGMFWRDTELSWWWYHAPIETQALMIEAFDEIARDTQAVEDCKVWLLKQKQTQNWKTTKATADAVYGLLLRGTNLLASDALVEVALGGETIKPEKVEAGTGFYEQKFVRGEIKPEMGRVTVKKTDEGVSWGSVHWQYLEDMRKITPHEGTPLKLKKALFIKENTKRGPVLTPVTGPVAVGDELVVRLELRTDRDMEYVHLKDQRGSGTEPVNVLSGYRYQDGLGYYESTRDTASHFFIEYLPKGTYVFEYSTRIQLRGSYQTGIAEIQCMYAPEFNSHSESLPLEVK</sequence>
<dbReference type="InterPro" id="IPR008930">
    <property type="entry name" value="Terpenoid_cyclase/PrenylTrfase"/>
</dbReference>
<comment type="caution">
    <text evidence="5">The sequence shown here is derived from an EMBL/GenBank/DDBJ whole genome shotgun (WGS) entry which is preliminary data.</text>
</comment>
<keyword evidence="6" id="KW-1185">Reference proteome</keyword>
<dbReference type="Pfam" id="PF01835">
    <property type="entry name" value="MG2"/>
    <property type="match status" value="1"/>
</dbReference>